<dbReference type="PANTHER" id="PTHR11945:SF629">
    <property type="entry name" value="OS02G0164450 PROTEIN"/>
    <property type="match status" value="1"/>
</dbReference>
<accession>A0A835KH77</accession>
<keyword evidence="3" id="KW-0238">DNA-binding</keyword>
<feature type="domain" description="MADS-box" evidence="6">
    <location>
        <begin position="8"/>
        <end position="68"/>
    </location>
</feature>
<organism evidence="7 8">
    <name type="scientific">Digitaria exilis</name>
    <dbReference type="NCBI Taxonomy" id="1010633"/>
    <lineage>
        <taxon>Eukaryota</taxon>
        <taxon>Viridiplantae</taxon>
        <taxon>Streptophyta</taxon>
        <taxon>Embryophyta</taxon>
        <taxon>Tracheophyta</taxon>
        <taxon>Spermatophyta</taxon>
        <taxon>Magnoliopsida</taxon>
        <taxon>Liliopsida</taxon>
        <taxon>Poales</taxon>
        <taxon>Poaceae</taxon>
        <taxon>PACMAD clade</taxon>
        <taxon>Panicoideae</taxon>
        <taxon>Panicodae</taxon>
        <taxon>Paniceae</taxon>
        <taxon>Anthephorinae</taxon>
        <taxon>Digitaria</taxon>
    </lineage>
</organism>
<dbReference type="InterPro" id="IPR036879">
    <property type="entry name" value="TF_MADSbox_sf"/>
</dbReference>
<dbReference type="PRINTS" id="PR00404">
    <property type="entry name" value="MADSDOMAIN"/>
</dbReference>
<keyword evidence="8" id="KW-1185">Reference proteome</keyword>
<dbReference type="EMBL" id="JACEFO010001626">
    <property type="protein sequence ID" value="KAF8728777.1"/>
    <property type="molecule type" value="Genomic_DNA"/>
</dbReference>
<dbReference type="InterPro" id="IPR002100">
    <property type="entry name" value="TF_MADSbox"/>
</dbReference>
<keyword evidence="4" id="KW-0804">Transcription</keyword>
<evidence type="ECO:0000259" key="6">
    <source>
        <dbReference type="PROSITE" id="PS50066"/>
    </source>
</evidence>
<dbReference type="GO" id="GO:0000981">
    <property type="term" value="F:DNA-binding transcription factor activity, RNA polymerase II-specific"/>
    <property type="evidence" value="ECO:0007669"/>
    <property type="project" value="TreeGrafter"/>
</dbReference>
<dbReference type="OrthoDB" id="674517at2759"/>
<evidence type="ECO:0000256" key="2">
    <source>
        <dbReference type="ARBA" id="ARBA00023015"/>
    </source>
</evidence>
<dbReference type="Gene3D" id="3.40.1810.10">
    <property type="entry name" value="Transcription factor, MADS-box"/>
    <property type="match status" value="1"/>
</dbReference>
<protein>
    <recommendedName>
        <fullName evidence="6">MADS-box domain-containing protein</fullName>
    </recommendedName>
</protein>
<dbReference type="Proteomes" id="UP000636709">
    <property type="component" value="Unassembled WGS sequence"/>
</dbReference>
<evidence type="ECO:0000313" key="7">
    <source>
        <dbReference type="EMBL" id="KAF8728777.1"/>
    </source>
</evidence>
<evidence type="ECO:0000256" key="4">
    <source>
        <dbReference type="ARBA" id="ARBA00023163"/>
    </source>
</evidence>
<keyword evidence="5" id="KW-0539">Nucleus</keyword>
<dbReference type="PANTHER" id="PTHR11945">
    <property type="entry name" value="MADS BOX PROTEIN"/>
    <property type="match status" value="1"/>
</dbReference>
<evidence type="ECO:0000256" key="5">
    <source>
        <dbReference type="ARBA" id="ARBA00023242"/>
    </source>
</evidence>
<dbReference type="PROSITE" id="PS50066">
    <property type="entry name" value="MADS_BOX_2"/>
    <property type="match status" value="1"/>
</dbReference>
<gene>
    <name evidence="7" type="ORF">HU200_018055</name>
</gene>
<dbReference type="Pfam" id="PF00319">
    <property type="entry name" value="SRF-TF"/>
    <property type="match status" value="1"/>
</dbReference>
<sequence length="242" mass="26831">MVKGKPSMGKQKIDMKRIEHDKARHVCFSKRRQGMFKKASELSILCGVLVAVVAFSLAGRPFSFGSPSFKAVMNRFLTLINPATSDESFDNSSSGETNTIKESFECSELEQSIESEKKRKERLNETIKGYMNGNVMNWLTAKSYPSGLDELQELHQKLAAIQDLVKEKIKLMLQEERHPTMTYPPAFIDLALKYMLDSQTSAYISSIAPNSHHGRDGPDVNASASGVHAIASMSGPNIQLEG</sequence>
<proteinExistence type="predicted"/>
<name>A0A835KH77_9POAL</name>
<dbReference type="GO" id="GO:0046983">
    <property type="term" value="F:protein dimerization activity"/>
    <property type="evidence" value="ECO:0007669"/>
    <property type="project" value="InterPro"/>
</dbReference>
<comment type="subcellular location">
    <subcellularLocation>
        <location evidence="1">Nucleus</location>
    </subcellularLocation>
</comment>
<dbReference type="GO" id="GO:0005634">
    <property type="term" value="C:nucleus"/>
    <property type="evidence" value="ECO:0007669"/>
    <property type="project" value="UniProtKB-SubCell"/>
</dbReference>
<dbReference type="AlphaFoldDB" id="A0A835KH77"/>
<reference evidence="7" key="1">
    <citation type="submission" date="2020-07" db="EMBL/GenBank/DDBJ databases">
        <title>Genome sequence and genetic diversity analysis of an under-domesticated orphan crop, white fonio (Digitaria exilis).</title>
        <authorList>
            <person name="Bennetzen J.L."/>
            <person name="Chen S."/>
            <person name="Ma X."/>
            <person name="Wang X."/>
            <person name="Yssel A.E.J."/>
            <person name="Chaluvadi S.R."/>
            <person name="Johnson M."/>
            <person name="Gangashetty P."/>
            <person name="Hamidou F."/>
            <person name="Sanogo M.D."/>
            <person name="Zwaenepoel A."/>
            <person name="Wallace J."/>
            <person name="Van De Peer Y."/>
            <person name="Van Deynze A."/>
        </authorList>
    </citation>
    <scope>NUCLEOTIDE SEQUENCE</scope>
    <source>
        <tissue evidence="7">Leaves</tissue>
    </source>
</reference>
<evidence type="ECO:0000256" key="1">
    <source>
        <dbReference type="ARBA" id="ARBA00004123"/>
    </source>
</evidence>
<evidence type="ECO:0000256" key="3">
    <source>
        <dbReference type="ARBA" id="ARBA00023125"/>
    </source>
</evidence>
<dbReference type="SUPFAM" id="SSF55455">
    <property type="entry name" value="SRF-like"/>
    <property type="match status" value="1"/>
</dbReference>
<keyword evidence="2" id="KW-0805">Transcription regulation</keyword>
<dbReference type="GO" id="GO:0000978">
    <property type="term" value="F:RNA polymerase II cis-regulatory region sequence-specific DNA binding"/>
    <property type="evidence" value="ECO:0007669"/>
    <property type="project" value="TreeGrafter"/>
</dbReference>
<comment type="caution">
    <text evidence="7">The sequence shown here is derived from an EMBL/GenBank/DDBJ whole genome shotgun (WGS) entry which is preliminary data.</text>
</comment>
<dbReference type="FunFam" id="3.40.1810.10:FF:000006">
    <property type="entry name" value="Agamous-like MADS-box protein AGL62"/>
    <property type="match status" value="1"/>
</dbReference>
<evidence type="ECO:0000313" key="8">
    <source>
        <dbReference type="Proteomes" id="UP000636709"/>
    </source>
</evidence>
<dbReference type="SMART" id="SM00432">
    <property type="entry name" value="MADS"/>
    <property type="match status" value="1"/>
</dbReference>